<evidence type="ECO:0000259" key="11">
    <source>
        <dbReference type="PROSITE" id="PS50929"/>
    </source>
</evidence>
<keyword evidence="4 9" id="KW-0812">Transmembrane</keyword>
<evidence type="ECO:0000256" key="4">
    <source>
        <dbReference type="ARBA" id="ARBA00022692"/>
    </source>
</evidence>
<accession>A0A3D4S3B3</accession>
<evidence type="ECO:0000256" key="8">
    <source>
        <dbReference type="ARBA" id="ARBA00023136"/>
    </source>
</evidence>
<gene>
    <name evidence="12" type="ORF">DIW15_01230</name>
</gene>
<evidence type="ECO:0000256" key="7">
    <source>
        <dbReference type="ARBA" id="ARBA00022989"/>
    </source>
</evidence>
<keyword evidence="2" id="KW-0813">Transport</keyword>
<keyword evidence="7 9" id="KW-1133">Transmembrane helix</keyword>
<name>A0A3D4S3B3_9ENTE</name>
<dbReference type="PROSITE" id="PS50929">
    <property type="entry name" value="ABC_TM1F"/>
    <property type="match status" value="1"/>
</dbReference>
<dbReference type="AlphaFoldDB" id="A0A3D4S3B3"/>
<dbReference type="InterPro" id="IPR011527">
    <property type="entry name" value="ABC1_TM_dom"/>
</dbReference>
<dbReference type="GO" id="GO:0015421">
    <property type="term" value="F:ABC-type oligopeptide transporter activity"/>
    <property type="evidence" value="ECO:0007669"/>
    <property type="project" value="TreeGrafter"/>
</dbReference>
<dbReference type="SUPFAM" id="SSF90123">
    <property type="entry name" value="ABC transporter transmembrane region"/>
    <property type="match status" value="1"/>
</dbReference>
<dbReference type="PROSITE" id="PS50893">
    <property type="entry name" value="ABC_TRANSPORTER_2"/>
    <property type="match status" value="1"/>
</dbReference>
<dbReference type="Pfam" id="PF00005">
    <property type="entry name" value="ABC_tran"/>
    <property type="match status" value="1"/>
</dbReference>
<dbReference type="GO" id="GO:0005886">
    <property type="term" value="C:plasma membrane"/>
    <property type="evidence" value="ECO:0007669"/>
    <property type="project" value="UniProtKB-SubCell"/>
</dbReference>
<evidence type="ECO:0000313" key="12">
    <source>
        <dbReference type="EMBL" id="HCS93314.1"/>
    </source>
</evidence>
<dbReference type="InterPro" id="IPR027417">
    <property type="entry name" value="P-loop_NTPase"/>
</dbReference>
<dbReference type="SMART" id="SM00382">
    <property type="entry name" value="AAA"/>
    <property type="match status" value="1"/>
</dbReference>
<dbReference type="PROSITE" id="PS00211">
    <property type="entry name" value="ABC_TRANSPORTER_1"/>
    <property type="match status" value="1"/>
</dbReference>
<evidence type="ECO:0000256" key="5">
    <source>
        <dbReference type="ARBA" id="ARBA00022741"/>
    </source>
</evidence>
<feature type="domain" description="ABC transporter" evidence="10">
    <location>
        <begin position="338"/>
        <end position="571"/>
    </location>
</feature>
<feature type="transmembrane region" description="Helical" evidence="9">
    <location>
        <begin position="21"/>
        <end position="39"/>
    </location>
</feature>
<evidence type="ECO:0000313" key="13">
    <source>
        <dbReference type="Proteomes" id="UP000262195"/>
    </source>
</evidence>
<evidence type="ECO:0000256" key="9">
    <source>
        <dbReference type="SAM" id="Phobius"/>
    </source>
</evidence>
<dbReference type="STRING" id="1121105.GCA_000421665_01196"/>
<keyword evidence="5" id="KW-0547">Nucleotide-binding</keyword>
<feature type="transmembrane region" description="Helical" evidence="9">
    <location>
        <begin position="248"/>
        <end position="268"/>
    </location>
</feature>
<dbReference type="PANTHER" id="PTHR43394:SF1">
    <property type="entry name" value="ATP-BINDING CASSETTE SUB-FAMILY B MEMBER 10, MITOCHONDRIAL"/>
    <property type="match status" value="1"/>
</dbReference>
<dbReference type="PANTHER" id="PTHR43394">
    <property type="entry name" value="ATP-DEPENDENT PERMEASE MDL1, MITOCHONDRIAL"/>
    <property type="match status" value="1"/>
</dbReference>
<dbReference type="GO" id="GO:0016887">
    <property type="term" value="F:ATP hydrolysis activity"/>
    <property type="evidence" value="ECO:0007669"/>
    <property type="project" value="InterPro"/>
</dbReference>
<dbReference type="GO" id="GO:0005524">
    <property type="term" value="F:ATP binding"/>
    <property type="evidence" value="ECO:0007669"/>
    <property type="project" value="UniProtKB-KW"/>
</dbReference>
<keyword evidence="3" id="KW-1003">Cell membrane</keyword>
<dbReference type="Pfam" id="PF00664">
    <property type="entry name" value="ABC_membrane"/>
    <property type="match status" value="1"/>
</dbReference>
<dbReference type="Gene3D" id="3.40.50.300">
    <property type="entry name" value="P-loop containing nucleotide triphosphate hydrolases"/>
    <property type="match status" value="1"/>
</dbReference>
<dbReference type="CDD" id="cd18541">
    <property type="entry name" value="ABC_6TM_TmrB_like"/>
    <property type="match status" value="1"/>
</dbReference>
<evidence type="ECO:0000259" key="10">
    <source>
        <dbReference type="PROSITE" id="PS50893"/>
    </source>
</evidence>
<evidence type="ECO:0000256" key="6">
    <source>
        <dbReference type="ARBA" id="ARBA00022840"/>
    </source>
</evidence>
<organism evidence="12 13">
    <name type="scientific">Bavariicoccus seileri</name>
    <dbReference type="NCBI Taxonomy" id="549685"/>
    <lineage>
        <taxon>Bacteria</taxon>
        <taxon>Bacillati</taxon>
        <taxon>Bacillota</taxon>
        <taxon>Bacilli</taxon>
        <taxon>Lactobacillales</taxon>
        <taxon>Enterococcaceae</taxon>
        <taxon>Bavariicoccus</taxon>
    </lineage>
</organism>
<feature type="transmembrane region" description="Helical" evidence="9">
    <location>
        <begin position="280"/>
        <end position="301"/>
    </location>
</feature>
<dbReference type="InterPro" id="IPR036640">
    <property type="entry name" value="ABC1_TM_sf"/>
</dbReference>
<feature type="transmembrane region" description="Helical" evidence="9">
    <location>
        <begin position="51"/>
        <end position="73"/>
    </location>
</feature>
<keyword evidence="8 9" id="KW-0472">Membrane</keyword>
<dbReference type="InterPro" id="IPR039421">
    <property type="entry name" value="Type_1_exporter"/>
</dbReference>
<evidence type="ECO:0000256" key="3">
    <source>
        <dbReference type="ARBA" id="ARBA00022475"/>
    </source>
</evidence>
<feature type="domain" description="ABC transmembrane type-1" evidence="11">
    <location>
        <begin position="21"/>
        <end position="303"/>
    </location>
</feature>
<dbReference type="InterPro" id="IPR003593">
    <property type="entry name" value="AAA+_ATPase"/>
</dbReference>
<dbReference type="Proteomes" id="UP000262195">
    <property type="component" value="Unassembled WGS sequence"/>
</dbReference>
<protein>
    <submittedName>
        <fullName evidence="12">Multidrug ABC transporter permease/ATP-binding protein</fullName>
    </submittedName>
</protein>
<feature type="transmembrane region" description="Helical" evidence="9">
    <location>
        <begin position="135"/>
        <end position="156"/>
    </location>
</feature>
<dbReference type="FunFam" id="3.40.50.300:FF:000221">
    <property type="entry name" value="Multidrug ABC transporter ATP-binding protein"/>
    <property type="match status" value="1"/>
</dbReference>
<dbReference type="Gene3D" id="1.20.1560.10">
    <property type="entry name" value="ABC transporter type 1, transmembrane domain"/>
    <property type="match status" value="1"/>
</dbReference>
<proteinExistence type="predicted"/>
<evidence type="ECO:0000256" key="1">
    <source>
        <dbReference type="ARBA" id="ARBA00004651"/>
    </source>
</evidence>
<sequence>MSIFKRLGWFFKQEKRAYISGVFMLFLIAILQTLNPYLIGKVVDEIASDHMMVNMVIIFITILGVSGIFQYLFRYYWRVKIFGTSAKLEKILRQRLYKHFTEMDAQFYQEHRTGDLMAHATNDLNAIRLVAGQGILTLADSLFTGGATLISMFLFVDWRLTLVAMLPLPFLILSSQKIGHKIHQGFRRAQASFSAMNSKVQESVSGVRVIKTFGEESLDIDDFKRVTNDVVKANMSVTKYDAMFNPNINLFTGISYAITIVMGGMLVTNNELSIGSLVAFISYVGMMIWPMLAVGQLYNLLERGNASYDRIVNLFDQSSHIYKADNGKKSGIASDWHIAINRFCYPDAQQAVLKDIDFNLKNGQTIGIVGKTGSGKSTLFKLLLREYDQFTGSIRVGGVSIRDFDMDYYLKSIGYVPQDNFLFSTTIAENIKFADPTLSEEKVRYAAKLADIDENILELPEGYQTLVGERGVSLSGGQKQRISIARALVTDPELLILDDSLSAVDAKTEQKILSNLKDVRQNKSTIISAHRMSSVMDADLILVLDNGLIQEVGTHDQLMANQGWYYRMYEKQKLEQHLEGGQL</sequence>
<comment type="caution">
    <text evidence="12">The sequence shown here is derived from an EMBL/GenBank/DDBJ whole genome shotgun (WGS) entry which is preliminary data.</text>
</comment>
<keyword evidence="6 12" id="KW-0067">ATP-binding</keyword>
<dbReference type="FunFam" id="1.20.1560.10:FF:000011">
    <property type="entry name" value="Multidrug ABC transporter ATP-binding protein"/>
    <property type="match status" value="1"/>
</dbReference>
<reference evidence="12 13" key="1">
    <citation type="journal article" date="2018" name="Nat. Biotechnol.">
        <title>A standardized bacterial taxonomy based on genome phylogeny substantially revises the tree of life.</title>
        <authorList>
            <person name="Parks D.H."/>
            <person name="Chuvochina M."/>
            <person name="Waite D.W."/>
            <person name="Rinke C."/>
            <person name="Skarshewski A."/>
            <person name="Chaumeil P.A."/>
            <person name="Hugenholtz P."/>
        </authorList>
    </citation>
    <scope>NUCLEOTIDE SEQUENCE [LARGE SCALE GENOMIC DNA]</scope>
    <source>
        <strain evidence="12">UBA11306</strain>
    </source>
</reference>
<dbReference type="InterPro" id="IPR003439">
    <property type="entry name" value="ABC_transporter-like_ATP-bd"/>
</dbReference>
<evidence type="ECO:0000256" key="2">
    <source>
        <dbReference type="ARBA" id="ARBA00022448"/>
    </source>
</evidence>
<dbReference type="EMBL" id="DQHO01000009">
    <property type="protein sequence ID" value="HCS93314.1"/>
    <property type="molecule type" value="Genomic_DNA"/>
</dbReference>
<dbReference type="SUPFAM" id="SSF52540">
    <property type="entry name" value="P-loop containing nucleoside triphosphate hydrolases"/>
    <property type="match status" value="1"/>
</dbReference>
<comment type="subcellular location">
    <subcellularLocation>
        <location evidence="1">Cell membrane</location>
        <topology evidence="1">Multi-pass membrane protein</topology>
    </subcellularLocation>
</comment>
<dbReference type="InterPro" id="IPR017871">
    <property type="entry name" value="ABC_transporter-like_CS"/>
</dbReference>